<reference evidence="2 3" key="1">
    <citation type="submission" date="2016-10" db="EMBL/GenBank/DDBJ databases">
        <title>Genome sequence of Streptomyces sp. MUSC 1.</title>
        <authorList>
            <person name="Lee L.-H."/>
            <person name="Ser H.-L."/>
            <person name="Law J.W.-F."/>
        </authorList>
    </citation>
    <scope>NUCLEOTIDE SEQUENCE [LARGE SCALE GENOMIC DNA]</scope>
    <source>
        <strain evidence="2 3">MUSC 1</strain>
    </source>
</reference>
<accession>A0A1S2QKK8</accession>
<organism evidence="2 3">
    <name type="scientific">Streptomyces monashensis</name>
    <dbReference type="NCBI Taxonomy" id="1678012"/>
    <lineage>
        <taxon>Bacteria</taxon>
        <taxon>Bacillati</taxon>
        <taxon>Actinomycetota</taxon>
        <taxon>Actinomycetes</taxon>
        <taxon>Kitasatosporales</taxon>
        <taxon>Streptomycetaceae</taxon>
        <taxon>Streptomyces</taxon>
    </lineage>
</organism>
<dbReference type="GO" id="GO:0008168">
    <property type="term" value="F:methyltransferase activity"/>
    <property type="evidence" value="ECO:0007669"/>
    <property type="project" value="UniProtKB-ARBA"/>
</dbReference>
<dbReference type="Proteomes" id="UP000179642">
    <property type="component" value="Unassembled WGS sequence"/>
</dbReference>
<dbReference type="Pfam" id="PF13489">
    <property type="entry name" value="Methyltransf_23"/>
    <property type="match status" value="1"/>
</dbReference>
<sequence length="272" mass="29962">MSDRTAVAPLRGRHVFDTSIPDEDERLRLGEALWDPGTRTRLARTGLTAGWHCLEVGAGHGSVAAWLAERVGAAGIVEAVDTRTDRLEWLTEHDVRVRRHDVTTDELPRATYDLIHARMVVQHVLDRPAVVRRLCRALKPGGHLVLEDTDTASLFSHPTRPDFLQDVKHAAYQVMSDAGHHLRCGLLDASLATAAGLVDVRGEGRSSVVYGGSGAARWYSLWLARLRPAMLAYTGMTAHRLDQAAAELNDPANSWLTQVMVTVTGRAPYEER</sequence>
<gene>
    <name evidence="2" type="ORF">BIV23_06895</name>
</gene>
<dbReference type="SUPFAM" id="SSF53335">
    <property type="entry name" value="S-adenosyl-L-methionine-dependent methyltransferases"/>
    <property type="match status" value="1"/>
</dbReference>
<comment type="caution">
    <text evidence="2">The sequence shown here is derived from an EMBL/GenBank/DDBJ whole genome shotgun (WGS) entry which is preliminary data.</text>
</comment>
<dbReference type="InterPro" id="IPR029063">
    <property type="entry name" value="SAM-dependent_MTases_sf"/>
</dbReference>
<dbReference type="PANTHER" id="PTHR43861:SF3">
    <property type="entry name" value="PUTATIVE (AFU_ORTHOLOGUE AFUA_2G14390)-RELATED"/>
    <property type="match status" value="1"/>
</dbReference>
<evidence type="ECO:0000313" key="3">
    <source>
        <dbReference type="Proteomes" id="UP000179642"/>
    </source>
</evidence>
<protein>
    <recommendedName>
        <fullName evidence="4">Methyltransferase</fullName>
    </recommendedName>
</protein>
<keyword evidence="1" id="KW-0808">Transferase</keyword>
<dbReference type="RefSeq" id="WP_071379843.1">
    <property type="nucleotide sequence ID" value="NZ_MLYO01000013.1"/>
</dbReference>
<dbReference type="AlphaFoldDB" id="A0A1S2QKK8"/>
<name>A0A1S2QKK8_9ACTN</name>
<evidence type="ECO:0000256" key="1">
    <source>
        <dbReference type="ARBA" id="ARBA00022679"/>
    </source>
</evidence>
<proteinExistence type="predicted"/>
<evidence type="ECO:0008006" key="4">
    <source>
        <dbReference type="Google" id="ProtNLM"/>
    </source>
</evidence>
<dbReference type="CDD" id="cd02440">
    <property type="entry name" value="AdoMet_MTases"/>
    <property type="match status" value="1"/>
</dbReference>
<evidence type="ECO:0000313" key="2">
    <source>
        <dbReference type="EMBL" id="OIK06709.1"/>
    </source>
</evidence>
<dbReference type="Gene3D" id="3.40.50.150">
    <property type="entry name" value="Vaccinia Virus protein VP39"/>
    <property type="match status" value="1"/>
</dbReference>
<dbReference type="PANTHER" id="PTHR43861">
    <property type="entry name" value="TRANS-ACONITATE 2-METHYLTRANSFERASE-RELATED"/>
    <property type="match status" value="1"/>
</dbReference>
<dbReference type="GO" id="GO:0017000">
    <property type="term" value="P:antibiotic biosynthetic process"/>
    <property type="evidence" value="ECO:0007669"/>
    <property type="project" value="UniProtKB-ARBA"/>
</dbReference>
<dbReference type="EMBL" id="MLYO01000013">
    <property type="protein sequence ID" value="OIK06709.1"/>
    <property type="molecule type" value="Genomic_DNA"/>
</dbReference>
<keyword evidence="3" id="KW-1185">Reference proteome</keyword>